<evidence type="ECO:0008006" key="3">
    <source>
        <dbReference type="Google" id="ProtNLM"/>
    </source>
</evidence>
<accession>A0A0F9HH97</accession>
<feature type="region of interest" description="Disordered" evidence="1">
    <location>
        <begin position="287"/>
        <end position="339"/>
    </location>
</feature>
<dbReference type="Gene3D" id="1.10.10.10">
    <property type="entry name" value="Winged helix-like DNA-binding domain superfamily/Winged helix DNA-binding domain"/>
    <property type="match status" value="1"/>
</dbReference>
<dbReference type="InterPro" id="IPR036388">
    <property type="entry name" value="WH-like_DNA-bd_sf"/>
</dbReference>
<sequence length="339" mass="37640">MTMAKRDKSIPVIEKIQYSFVPNHRDTMEALVMAKLSGREFRVVIAIMNETDGRLREENAISPAYWEKVTGVDSSNIRRLLASLKGLGIVTSRRQGRQVLYRVQPPSLWDKSVKNDALKKSQKVRRKRRAKCVENDAQLPGTPRSESVENDANSEANQSPLNNSFLEDTHSSSSKKRVPAPSKKKGKISSSKKRKTPDSRIKVIMDDMGSYLGFHPKKTAADVRGGEPVPALEEIEARDPIPSPGKEGKFISRMLARGFSPGEILGCWKAKVDQRREFVSMVWVNEDIGKPRRPEGGRLREAGRDPEKSKGWDGWRDVGDGAGGEAGSDHPGEGGEPEV</sequence>
<proteinExistence type="predicted"/>
<dbReference type="EMBL" id="LAZR01024633">
    <property type="protein sequence ID" value="KKL74492.1"/>
    <property type="molecule type" value="Genomic_DNA"/>
</dbReference>
<dbReference type="SUPFAM" id="SSF46785">
    <property type="entry name" value="Winged helix' DNA-binding domain"/>
    <property type="match status" value="1"/>
</dbReference>
<comment type="caution">
    <text evidence="2">The sequence shown here is derived from an EMBL/GenBank/DDBJ whole genome shotgun (WGS) entry which is preliminary data.</text>
</comment>
<dbReference type="CDD" id="cd00090">
    <property type="entry name" value="HTH_ARSR"/>
    <property type="match status" value="1"/>
</dbReference>
<feature type="compositionally biased region" description="Basic residues" evidence="1">
    <location>
        <begin position="173"/>
        <end position="195"/>
    </location>
</feature>
<name>A0A0F9HH97_9ZZZZ</name>
<dbReference type="AlphaFoldDB" id="A0A0F9HH97"/>
<reference evidence="2" key="1">
    <citation type="journal article" date="2015" name="Nature">
        <title>Complex archaea that bridge the gap between prokaryotes and eukaryotes.</title>
        <authorList>
            <person name="Spang A."/>
            <person name="Saw J.H."/>
            <person name="Jorgensen S.L."/>
            <person name="Zaremba-Niedzwiedzka K."/>
            <person name="Martijn J."/>
            <person name="Lind A.E."/>
            <person name="van Eijk R."/>
            <person name="Schleper C."/>
            <person name="Guy L."/>
            <person name="Ettema T.J."/>
        </authorList>
    </citation>
    <scope>NUCLEOTIDE SEQUENCE</scope>
</reference>
<feature type="compositionally biased region" description="Polar residues" evidence="1">
    <location>
        <begin position="150"/>
        <end position="166"/>
    </location>
</feature>
<organism evidence="2">
    <name type="scientific">marine sediment metagenome</name>
    <dbReference type="NCBI Taxonomy" id="412755"/>
    <lineage>
        <taxon>unclassified sequences</taxon>
        <taxon>metagenomes</taxon>
        <taxon>ecological metagenomes</taxon>
    </lineage>
</organism>
<protein>
    <recommendedName>
        <fullName evidence="3">Bacteriophage lambda Replication protein O N-terminal domain-containing protein</fullName>
    </recommendedName>
</protein>
<dbReference type="InterPro" id="IPR011991">
    <property type="entry name" value="ArsR-like_HTH"/>
</dbReference>
<feature type="region of interest" description="Disordered" evidence="1">
    <location>
        <begin position="112"/>
        <end position="201"/>
    </location>
</feature>
<evidence type="ECO:0000313" key="2">
    <source>
        <dbReference type="EMBL" id="KKL74492.1"/>
    </source>
</evidence>
<evidence type="ECO:0000256" key="1">
    <source>
        <dbReference type="SAM" id="MobiDB-lite"/>
    </source>
</evidence>
<feature type="compositionally biased region" description="Basic residues" evidence="1">
    <location>
        <begin position="120"/>
        <end position="130"/>
    </location>
</feature>
<dbReference type="InterPro" id="IPR036390">
    <property type="entry name" value="WH_DNA-bd_sf"/>
</dbReference>
<gene>
    <name evidence="2" type="ORF">LCGC14_2064360</name>
</gene>
<feature type="compositionally biased region" description="Basic and acidic residues" evidence="1">
    <location>
        <begin position="287"/>
        <end position="319"/>
    </location>
</feature>